<accession>A0ABN8RQN9</accession>
<keyword evidence="1" id="KW-0472">Membrane</keyword>
<evidence type="ECO:0000313" key="3">
    <source>
        <dbReference type="Proteomes" id="UP001159427"/>
    </source>
</evidence>
<name>A0ABN8RQN9_9CNID</name>
<dbReference type="EMBL" id="CALNXI010001925">
    <property type="protein sequence ID" value="CAH3179781.1"/>
    <property type="molecule type" value="Genomic_DNA"/>
</dbReference>
<keyword evidence="1" id="KW-1133">Transmembrane helix</keyword>
<feature type="non-terminal residue" evidence="2">
    <location>
        <position position="167"/>
    </location>
</feature>
<protein>
    <submittedName>
        <fullName evidence="2">Uncharacterized protein</fullName>
    </submittedName>
</protein>
<proteinExistence type="predicted"/>
<sequence>MGFPKVYFFSALVGGVVGGILTMLTLKILEARPREQTSVEVDNGRETGEERIGIGIQESTKLEQEHDESAISLKDDPVVSIHDVAFHLTLNLGYSNFQICLFLPGFLAHLRAKGKTNTCTKLQSTPDNSNLRGKLKKEERIFTAIDVFEQTFYQHKLLLLFFYLDSV</sequence>
<comment type="caution">
    <text evidence="2">The sequence shown here is derived from an EMBL/GenBank/DDBJ whole genome shotgun (WGS) entry which is preliminary data.</text>
</comment>
<evidence type="ECO:0000256" key="1">
    <source>
        <dbReference type="SAM" id="Phobius"/>
    </source>
</evidence>
<feature type="transmembrane region" description="Helical" evidence="1">
    <location>
        <begin position="6"/>
        <end position="26"/>
    </location>
</feature>
<dbReference type="Proteomes" id="UP001159427">
    <property type="component" value="Unassembled WGS sequence"/>
</dbReference>
<keyword evidence="1" id="KW-0812">Transmembrane</keyword>
<reference evidence="2 3" key="1">
    <citation type="submission" date="2022-05" db="EMBL/GenBank/DDBJ databases">
        <authorList>
            <consortium name="Genoscope - CEA"/>
            <person name="William W."/>
        </authorList>
    </citation>
    <scope>NUCLEOTIDE SEQUENCE [LARGE SCALE GENOMIC DNA]</scope>
</reference>
<keyword evidence="3" id="KW-1185">Reference proteome</keyword>
<gene>
    <name evidence="2" type="ORF">PEVE_00012562</name>
</gene>
<organism evidence="2 3">
    <name type="scientific">Porites evermanni</name>
    <dbReference type="NCBI Taxonomy" id="104178"/>
    <lineage>
        <taxon>Eukaryota</taxon>
        <taxon>Metazoa</taxon>
        <taxon>Cnidaria</taxon>
        <taxon>Anthozoa</taxon>
        <taxon>Hexacorallia</taxon>
        <taxon>Scleractinia</taxon>
        <taxon>Fungiina</taxon>
        <taxon>Poritidae</taxon>
        <taxon>Porites</taxon>
    </lineage>
</organism>
<evidence type="ECO:0000313" key="2">
    <source>
        <dbReference type="EMBL" id="CAH3179781.1"/>
    </source>
</evidence>